<evidence type="ECO:0000313" key="1">
    <source>
        <dbReference type="EMBL" id="MCF2651844.1"/>
    </source>
</evidence>
<accession>A0ABS9CPG2</accession>
<reference evidence="1 2" key="1">
    <citation type="submission" date="2020-12" db="EMBL/GenBank/DDBJ databases">
        <title>Whole genome sequences of gut porcine anaerobes.</title>
        <authorList>
            <person name="Kubasova T."/>
            <person name="Jahodarova E."/>
            <person name="Rychlik I."/>
        </authorList>
    </citation>
    <scope>NUCLEOTIDE SEQUENCE [LARGE SCALE GENOMIC DNA]</scope>
    <source>
        <strain evidence="1 2">An867</strain>
    </source>
</reference>
<evidence type="ECO:0008006" key="3">
    <source>
        <dbReference type="Google" id="ProtNLM"/>
    </source>
</evidence>
<evidence type="ECO:0000313" key="2">
    <source>
        <dbReference type="Proteomes" id="UP001299220"/>
    </source>
</evidence>
<dbReference type="EMBL" id="JAFBIT010000001">
    <property type="protein sequence ID" value="MCF2651844.1"/>
    <property type="molecule type" value="Genomic_DNA"/>
</dbReference>
<organism evidence="1 2">
    <name type="scientific">Anaeromassilibacillus senegalensis</name>
    <dbReference type="NCBI Taxonomy" id="1673717"/>
    <lineage>
        <taxon>Bacteria</taxon>
        <taxon>Bacillati</taxon>
        <taxon>Bacillota</taxon>
        <taxon>Clostridia</taxon>
        <taxon>Eubacteriales</taxon>
        <taxon>Acutalibacteraceae</taxon>
        <taxon>Anaeromassilibacillus</taxon>
    </lineage>
</organism>
<proteinExistence type="predicted"/>
<dbReference type="RefSeq" id="WP_235322851.1">
    <property type="nucleotide sequence ID" value="NZ_JAFBIT010000001.1"/>
</dbReference>
<dbReference type="Proteomes" id="UP001299220">
    <property type="component" value="Unassembled WGS sequence"/>
</dbReference>
<keyword evidence="2" id="KW-1185">Reference proteome</keyword>
<comment type="caution">
    <text evidence="1">The sequence shown here is derived from an EMBL/GenBank/DDBJ whole genome shotgun (WGS) entry which is preliminary data.</text>
</comment>
<protein>
    <recommendedName>
        <fullName evidence="3">Chloramphenicol resistance protein</fullName>
    </recommendedName>
</protein>
<sequence length="141" mass="16131">MSIIESIRTFLLTCPLLEGGVMHVNYLEHEPVQFTIDEVPGDPIVKRYTDGSTVRQALFVIASSEFYSRDAIENLKACGFYEQLADWIERQNDSGNLPELAQGLSPLSIETMTNGYCIYTDIQQNVQRYQVQCRLLYLKEN</sequence>
<gene>
    <name evidence="1" type="ORF">JQM67_04445</name>
</gene>
<name>A0ABS9CPG2_9FIRM</name>